<dbReference type="PANTHER" id="PTHR47572">
    <property type="entry name" value="LIPOPROTEIN-RELATED"/>
    <property type="match status" value="1"/>
</dbReference>
<keyword evidence="1" id="KW-0378">Hydrolase</keyword>
<dbReference type="Gene3D" id="2.120.10.30">
    <property type="entry name" value="TolB, C-terminal domain"/>
    <property type="match status" value="1"/>
</dbReference>
<feature type="domain" description="SMP-30/Gluconolactonase/LRE-like region" evidence="2">
    <location>
        <begin position="16"/>
        <end position="285"/>
    </location>
</feature>
<dbReference type="PANTHER" id="PTHR47572:SF4">
    <property type="entry name" value="LACTONASE DRP35"/>
    <property type="match status" value="1"/>
</dbReference>
<protein>
    <submittedName>
        <fullName evidence="3">SMP-30/gluconolactonase/LRE family protein</fullName>
    </submittedName>
</protein>
<gene>
    <name evidence="3" type="ORF">RM540_05345</name>
</gene>
<evidence type="ECO:0000313" key="3">
    <source>
        <dbReference type="EMBL" id="MDT0631170.1"/>
    </source>
</evidence>
<organism evidence="3 4">
    <name type="scientific">Rubrivirga litoralis</name>
    <dbReference type="NCBI Taxonomy" id="3075598"/>
    <lineage>
        <taxon>Bacteria</taxon>
        <taxon>Pseudomonadati</taxon>
        <taxon>Rhodothermota</taxon>
        <taxon>Rhodothermia</taxon>
        <taxon>Rhodothermales</taxon>
        <taxon>Rubricoccaceae</taxon>
        <taxon>Rubrivirga</taxon>
    </lineage>
</organism>
<dbReference type="InterPro" id="IPR013658">
    <property type="entry name" value="SGL"/>
</dbReference>
<dbReference type="InterPro" id="IPR051262">
    <property type="entry name" value="SMP-30/CGR1_Lactonase"/>
</dbReference>
<evidence type="ECO:0000259" key="2">
    <source>
        <dbReference type="Pfam" id="PF08450"/>
    </source>
</evidence>
<sequence length="295" mass="31510">MVLHTPTVVAENFCWVEGPLWVDRLDGLLVSDVKANTIFLLRPPVSEGGAWTREVFLRPSGTSNPHPPGEEHGANGLSLDADGRLLLCSHGERGVFVLDEERWTRRPLVTRVRGRRLNSPNDVTVCPASGAAYLTDPPFGLDDTFDDPRRETDVCGIYRVDAATGAVTLASDALHAPNGIAFSPDGRTAYATNSKPPHGRYVAFDVSADGTFGPPRTLLDTPDATYETGMPDGLAVASDGTVVGGGPGGVYVFSSEGEFQERVDVEPLASNVAFGRGGRSLFVTAGERVVRFEVD</sequence>
<dbReference type="Pfam" id="PF08450">
    <property type="entry name" value="SGL"/>
    <property type="match status" value="1"/>
</dbReference>
<proteinExistence type="predicted"/>
<dbReference type="Proteomes" id="UP001267426">
    <property type="component" value="Unassembled WGS sequence"/>
</dbReference>
<evidence type="ECO:0000256" key="1">
    <source>
        <dbReference type="ARBA" id="ARBA00022801"/>
    </source>
</evidence>
<keyword evidence="4" id="KW-1185">Reference proteome</keyword>
<comment type="caution">
    <text evidence="3">The sequence shown here is derived from an EMBL/GenBank/DDBJ whole genome shotgun (WGS) entry which is preliminary data.</text>
</comment>
<accession>A0ABU3BPF3</accession>
<evidence type="ECO:0000313" key="4">
    <source>
        <dbReference type="Proteomes" id="UP001267426"/>
    </source>
</evidence>
<dbReference type="EMBL" id="JAVRHT010000009">
    <property type="protein sequence ID" value="MDT0631170.1"/>
    <property type="molecule type" value="Genomic_DNA"/>
</dbReference>
<dbReference type="RefSeq" id="WP_311662512.1">
    <property type="nucleotide sequence ID" value="NZ_JAVRHT010000009.1"/>
</dbReference>
<dbReference type="InterPro" id="IPR011042">
    <property type="entry name" value="6-blade_b-propeller_TolB-like"/>
</dbReference>
<reference evidence="3 4" key="1">
    <citation type="submission" date="2023-09" db="EMBL/GenBank/DDBJ databases">
        <authorList>
            <person name="Rey-Velasco X."/>
        </authorList>
    </citation>
    <scope>NUCLEOTIDE SEQUENCE [LARGE SCALE GENOMIC DNA]</scope>
    <source>
        <strain evidence="3 4">F394</strain>
    </source>
</reference>
<name>A0ABU3BPF3_9BACT</name>
<dbReference type="SUPFAM" id="SSF63829">
    <property type="entry name" value="Calcium-dependent phosphotriesterase"/>
    <property type="match status" value="1"/>
</dbReference>